<evidence type="ECO:0000313" key="2">
    <source>
        <dbReference type="Proteomes" id="UP000272238"/>
    </source>
</evidence>
<dbReference type="RefSeq" id="WP_121213127.1">
    <property type="nucleotide sequence ID" value="NZ_RBZN01000003.1"/>
</dbReference>
<dbReference type="Proteomes" id="UP000272238">
    <property type="component" value="Unassembled WGS sequence"/>
</dbReference>
<dbReference type="EMBL" id="RBZN01000003">
    <property type="protein sequence ID" value="RKQ19588.1"/>
    <property type="molecule type" value="Genomic_DNA"/>
</dbReference>
<protein>
    <submittedName>
        <fullName evidence="1">Uncharacterized protein</fullName>
    </submittedName>
</protein>
<comment type="caution">
    <text evidence="1">The sequence shown here is derived from an EMBL/GenBank/DDBJ whole genome shotgun (WGS) entry which is preliminary data.</text>
</comment>
<dbReference type="OrthoDB" id="2390014at2"/>
<name>A0A494ZA92_9BACL</name>
<reference evidence="1 2" key="1">
    <citation type="journal article" date="2016" name="Antonie Van Leeuwenhoek">
        <title>Lysinibacillus endophyticus sp. nov., an indole-3-acetic acid producing endophytic bacterium isolated from corn root (Zea mays cv. Xinken-5).</title>
        <authorList>
            <person name="Yu J."/>
            <person name="Guan X."/>
            <person name="Liu C."/>
            <person name="Xiang W."/>
            <person name="Yu Z."/>
            <person name="Liu X."/>
            <person name="Wang G."/>
        </authorList>
    </citation>
    <scope>NUCLEOTIDE SEQUENCE [LARGE SCALE GENOMIC DNA]</scope>
    <source>
        <strain evidence="1 2">DSM 100506</strain>
    </source>
</reference>
<sequence>MAKMKGKGFVISALVAGAASYLSKKENREKTIQMISNIFAGKDKNDPNYDNNSLKEIAETPASTTNQRIRENNFVGEGGAQTALAYYNESNQETTHLH</sequence>
<accession>A0A494ZA92</accession>
<proteinExistence type="predicted"/>
<organism evidence="1 2">
    <name type="scientific">Ureibacillus endophyticus</name>
    <dbReference type="NCBI Taxonomy" id="1978490"/>
    <lineage>
        <taxon>Bacteria</taxon>
        <taxon>Bacillati</taxon>
        <taxon>Bacillota</taxon>
        <taxon>Bacilli</taxon>
        <taxon>Bacillales</taxon>
        <taxon>Caryophanaceae</taxon>
        <taxon>Ureibacillus</taxon>
    </lineage>
</organism>
<evidence type="ECO:0000313" key="1">
    <source>
        <dbReference type="EMBL" id="RKQ19588.1"/>
    </source>
</evidence>
<gene>
    <name evidence="1" type="ORF">D8M03_02650</name>
</gene>
<dbReference type="AlphaFoldDB" id="A0A494ZA92"/>
<keyword evidence="2" id="KW-1185">Reference proteome</keyword>